<evidence type="ECO:0000313" key="2">
    <source>
        <dbReference type="Proteomes" id="UP000800038"/>
    </source>
</evidence>
<protein>
    <recommendedName>
        <fullName evidence="3">Fe2OG dioxygenase domain-containing protein</fullName>
    </recommendedName>
</protein>
<keyword evidence="2" id="KW-1185">Reference proteome</keyword>
<dbReference type="AlphaFoldDB" id="A0A6A5S588"/>
<accession>A0A6A5S588</accession>
<evidence type="ECO:0000313" key="1">
    <source>
        <dbReference type="EMBL" id="KAF1935083.1"/>
    </source>
</evidence>
<dbReference type="Proteomes" id="UP000800038">
    <property type="component" value="Unassembled WGS sequence"/>
</dbReference>
<proteinExistence type="predicted"/>
<sequence length="114" mass="12522">MWSMLAVSISSGQGTDFHYDEGDDGHFYSAIVVLETSGYLDLLELDEALEVKPGDMVLFLANQQLHKLSRCVGCILLCLPLHSRPLHHSRLRNGPDGDVWVSVVGRACAGRLSN</sequence>
<evidence type="ECO:0008006" key="3">
    <source>
        <dbReference type="Google" id="ProtNLM"/>
    </source>
</evidence>
<gene>
    <name evidence="1" type="ORF">EJ02DRAFT_150253</name>
</gene>
<name>A0A6A5S588_9PLEO</name>
<reference evidence="1" key="1">
    <citation type="journal article" date="2020" name="Stud. Mycol.">
        <title>101 Dothideomycetes genomes: a test case for predicting lifestyles and emergence of pathogens.</title>
        <authorList>
            <person name="Haridas S."/>
            <person name="Albert R."/>
            <person name="Binder M."/>
            <person name="Bloem J."/>
            <person name="Labutti K."/>
            <person name="Salamov A."/>
            <person name="Andreopoulos B."/>
            <person name="Baker S."/>
            <person name="Barry K."/>
            <person name="Bills G."/>
            <person name="Bluhm B."/>
            <person name="Cannon C."/>
            <person name="Castanera R."/>
            <person name="Culley D."/>
            <person name="Daum C."/>
            <person name="Ezra D."/>
            <person name="Gonzalez J."/>
            <person name="Henrissat B."/>
            <person name="Kuo A."/>
            <person name="Liang C."/>
            <person name="Lipzen A."/>
            <person name="Lutzoni F."/>
            <person name="Magnuson J."/>
            <person name="Mondo S."/>
            <person name="Nolan M."/>
            <person name="Ohm R."/>
            <person name="Pangilinan J."/>
            <person name="Park H.-J."/>
            <person name="Ramirez L."/>
            <person name="Alfaro M."/>
            <person name="Sun H."/>
            <person name="Tritt A."/>
            <person name="Yoshinaga Y."/>
            <person name="Zwiers L.-H."/>
            <person name="Turgeon B."/>
            <person name="Goodwin S."/>
            <person name="Spatafora J."/>
            <person name="Crous P."/>
            <person name="Grigoriev I."/>
        </authorList>
    </citation>
    <scope>NUCLEOTIDE SEQUENCE</scope>
    <source>
        <strain evidence="1">CBS 161.51</strain>
    </source>
</reference>
<dbReference type="EMBL" id="ML976316">
    <property type="protein sequence ID" value="KAF1935083.1"/>
    <property type="molecule type" value="Genomic_DNA"/>
</dbReference>
<dbReference type="Gene3D" id="3.60.130.30">
    <property type="match status" value="1"/>
</dbReference>
<organism evidence="1 2">
    <name type="scientific">Clathrospora elynae</name>
    <dbReference type="NCBI Taxonomy" id="706981"/>
    <lineage>
        <taxon>Eukaryota</taxon>
        <taxon>Fungi</taxon>
        <taxon>Dikarya</taxon>
        <taxon>Ascomycota</taxon>
        <taxon>Pezizomycotina</taxon>
        <taxon>Dothideomycetes</taxon>
        <taxon>Pleosporomycetidae</taxon>
        <taxon>Pleosporales</taxon>
        <taxon>Diademaceae</taxon>
        <taxon>Clathrospora</taxon>
    </lineage>
</organism>